<dbReference type="EMBL" id="LR134363">
    <property type="protein sequence ID" value="VEG75891.1"/>
    <property type="molecule type" value="Genomic_DNA"/>
</dbReference>
<name>A0A448KG64_9ACTO</name>
<dbReference type="CDD" id="cd03801">
    <property type="entry name" value="GT4_PimA-like"/>
    <property type="match status" value="1"/>
</dbReference>
<evidence type="ECO:0000256" key="1">
    <source>
        <dbReference type="ARBA" id="ARBA00022676"/>
    </source>
</evidence>
<organism evidence="4 5">
    <name type="scientific">Actinomyces slackii</name>
    <dbReference type="NCBI Taxonomy" id="52774"/>
    <lineage>
        <taxon>Bacteria</taxon>
        <taxon>Bacillati</taxon>
        <taxon>Actinomycetota</taxon>
        <taxon>Actinomycetes</taxon>
        <taxon>Actinomycetales</taxon>
        <taxon>Actinomycetaceae</taxon>
        <taxon>Actinomyces</taxon>
    </lineage>
</organism>
<protein>
    <submittedName>
        <fullName evidence="4">GDP-mannose-dependent alpha-(1-6)-phosphatidylinositol dimannoside mannosyltransferase</fullName>
        <ecNumber evidence="4">2.4.1.57</ecNumber>
    </submittedName>
</protein>
<dbReference type="InterPro" id="IPR050194">
    <property type="entry name" value="Glycosyltransferase_grp1"/>
</dbReference>
<feature type="domain" description="Glycosyltransferase subfamily 4-like N-terminal" evidence="3">
    <location>
        <begin position="26"/>
        <end position="179"/>
    </location>
</feature>
<dbReference type="EC" id="2.4.1.57" evidence="4"/>
<dbReference type="SUPFAM" id="SSF53756">
    <property type="entry name" value="UDP-Glycosyltransferase/glycogen phosphorylase"/>
    <property type="match status" value="1"/>
</dbReference>
<dbReference type="STRING" id="1278298.GCA_000428685_00891"/>
<dbReference type="InterPro" id="IPR028098">
    <property type="entry name" value="Glyco_trans_4-like_N"/>
</dbReference>
<keyword evidence="2 4" id="KW-0808">Transferase</keyword>
<keyword evidence="5" id="KW-1185">Reference proteome</keyword>
<dbReference type="KEGG" id="asla:NCTC11923_02569"/>
<reference evidence="4 5" key="1">
    <citation type="submission" date="2018-12" db="EMBL/GenBank/DDBJ databases">
        <authorList>
            <consortium name="Pathogen Informatics"/>
        </authorList>
    </citation>
    <scope>NUCLEOTIDE SEQUENCE [LARGE SCALE GENOMIC DNA]</scope>
    <source>
        <strain evidence="4 5">NCTC11923</strain>
    </source>
</reference>
<dbReference type="Proteomes" id="UP000276899">
    <property type="component" value="Chromosome"/>
</dbReference>
<dbReference type="Pfam" id="PF13439">
    <property type="entry name" value="Glyco_transf_4"/>
    <property type="match status" value="1"/>
</dbReference>
<proteinExistence type="predicted"/>
<dbReference type="PANTHER" id="PTHR45947">
    <property type="entry name" value="SULFOQUINOVOSYL TRANSFERASE SQD2"/>
    <property type="match status" value="1"/>
</dbReference>
<dbReference type="Pfam" id="PF13692">
    <property type="entry name" value="Glyco_trans_1_4"/>
    <property type="match status" value="1"/>
</dbReference>
<evidence type="ECO:0000259" key="3">
    <source>
        <dbReference type="Pfam" id="PF13439"/>
    </source>
</evidence>
<keyword evidence="1 4" id="KW-0328">Glycosyltransferase</keyword>
<dbReference type="GO" id="GO:0016757">
    <property type="term" value="F:glycosyltransferase activity"/>
    <property type="evidence" value="ECO:0007669"/>
    <property type="project" value="UniProtKB-KW"/>
</dbReference>
<dbReference type="PANTHER" id="PTHR45947:SF13">
    <property type="entry name" value="TRANSFERASE"/>
    <property type="match status" value="1"/>
</dbReference>
<dbReference type="GO" id="GO:1901137">
    <property type="term" value="P:carbohydrate derivative biosynthetic process"/>
    <property type="evidence" value="ECO:0007669"/>
    <property type="project" value="UniProtKB-ARBA"/>
</dbReference>
<dbReference type="Gene3D" id="3.40.50.2000">
    <property type="entry name" value="Glycogen Phosphorylase B"/>
    <property type="match status" value="2"/>
</dbReference>
<accession>A0A448KG64</accession>
<sequence>MRVTVVTTWLPTAVVPSSGSFVVRDCRAIAEAGQEVRIIHLVPPHQDDGTRRVTIDGLPVIRIPMRPANPASVARAAVALPRLIDGEVLHSMAMSSLLPLGGLKAAGILRIPWVHTEHWSGLTNPETLTPALKAGSIVVDAALKRPDIVTAVCEYLAEPIRRLRAAAPTVIVPCIVDPQGLVPRRHETGQDDAALRLITVGGLVERKDPLASLEITAELVSRGVDATLVLVGEGPLREAVEARAAQPDLAGRVRLTGILGAQEVRAELAKADVFIGPTRGDNFFVSAAEAIVAGRPVVVSDAGGQAEYVTEGNGAILPVDAAPQQWATAVTALAERLSGATAADIAATIGERFSTPVVGAAYRAVHERARAGA</sequence>
<evidence type="ECO:0000313" key="4">
    <source>
        <dbReference type="EMBL" id="VEG75891.1"/>
    </source>
</evidence>
<dbReference type="AlphaFoldDB" id="A0A448KG64"/>
<evidence type="ECO:0000313" key="5">
    <source>
        <dbReference type="Proteomes" id="UP000276899"/>
    </source>
</evidence>
<evidence type="ECO:0000256" key="2">
    <source>
        <dbReference type="ARBA" id="ARBA00022679"/>
    </source>
</evidence>
<dbReference type="RefSeq" id="WP_026426503.1">
    <property type="nucleotide sequence ID" value="NZ_CBCRWE010000026.1"/>
</dbReference>
<gene>
    <name evidence="4" type="primary">pimC</name>
    <name evidence="4" type="ORF">NCTC11923_02569</name>
</gene>